<dbReference type="InterPro" id="IPR027417">
    <property type="entry name" value="P-loop_NTPase"/>
</dbReference>
<evidence type="ECO:0000256" key="5">
    <source>
        <dbReference type="SAM" id="MobiDB-lite"/>
    </source>
</evidence>
<keyword evidence="1" id="KW-0547">Nucleotide-binding</keyword>
<evidence type="ECO:0000313" key="8">
    <source>
        <dbReference type="EMBL" id="KAJ8614029.1"/>
    </source>
</evidence>
<dbReference type="CDD" id="cd18791">
    <property type="entry name" value="SF2_C_RHA"/>
    <property type="match status" value="1"/>
</dbReference>
<dbReference type="GO" id="GO:0003723">
    <property type="term" value="F:RNA binding"/>
    <property type="evidence" value="ECO:0007669"/>
    <property type="project" value="TreeGrafter"/>
</dbReference>
<feature type="region of interest" description="Disordered" evidence="5">
    <location>
        <begin position="293"/>
        <end position="354"/>
    </location>
</feature>
<dbReference type="SMART" id="SM00490">
    <property type="entry name" value="HELICc"/>
    <property type="match status" value="1"/>
</dbReference>
<feature type="compositionally biased region" description="Basic and acidic residues" evidence="5">
    <location>
        <begin position="110"/>
        <end position="126"/>
    </location>
</feature>
<dbReference type="Proteomes" id="UP001230188">
    <property type="component" value="Unassembled WGS sequence"/>
</dbReference>
<keyword evidence="9" id="KW-1185">Reference proteome</keyword>
<accession>A0AAD7XNH0</accession>
<feature type="region of interest" description="Disordered" evidence="5">
    <location>
        <begin position="1"/>
        <end position="59"/>
    </location>
</feature>
<feature type="domain" description="Helicase ATP-binding" evidence="6">
    <location>
        <begin position="381"/>
        <end position="554"/>
    </location>
</feature>
<comment type="caution">
    <text evidence="8">The sequence shown here is derived from an EMBL/GenBank/DDBJ whole genome shotgun (WGS) entry which is preliminary data.</text>
</comment>
<evidence type="ECO:0000313" key="9">
    <source>
        <dbReference type="Proteomes" id="UP001230188"/>
    </source>
</evidence>
<dbReference type="Pfam" id="PF00271">
    <property type="entry name" value="Helicase_C"/>
    <property type="match status" value="1"/>
</dbReference>
<dbReference type="EMBL" id="JAQMWT010000013">
    <property type="protein sequence ID" value="KAJ8614029.1"/>
    <property type="molecule type" value="Genomic_DNA"/>
</dbReference>
<reference evidence="8" key="1">
    <citation type="submission" date="2023-01" db="EMBL/GenBank/DDBJ databases">
        <title>Metagenome sequencing of chrysophaentin producing Chrysophaeum taylorii.</title>
        <authorList>
            <person name="Davison J."/>
            <person name="Bewley C."/>
        </authorList>
    </citation>
    <scope>NUCLEOTIDE SEQUENCE</scope>
    <source>
        <strain evidence="8">NIES-1699</strain>
    </source>
</reference>
<dbReference type="GO" id="GO:0000462">
    <property type="term" value="P:maturation of SSU-rRNA from tricistronic rRNA transcript (SSU-rRNA, 5.8S rRNA, LSU-rRNA)"/>
    <property type="evidence" value="ECO:0007669"/>
    <property type="project" value="TreeGrafter"/>
</dbReference>
<feature type="compositionally biased region" description="Basic and acidic residues" evidence="5">
    <location>
        <begin position="12"/>
        <end position="23"/>
    </location>
</feature>
<dbReference type="InterPro" id="IPR014001">
    <property type="entry name" value="Helicase_ATP-bd"/>
</dbReference>
<name>A0AAD7XNH0_9STRA</name>
<dbReference type="InterPro" id="IPR007502">
    <property type="entry name" value="Helicase-assoc_dom"/>
</dbReference>
<keyword evidence="4" id="KW-0067">ATP-binding</keyword>
<keyword evidence="3" id="KW-0347">Helicase</keyword>
<evidence type="ECO:0000259" key="7">
    <source>
        <dbReference type="PROSITE" id="PS51194"/>
    </source>
</evidence>
<dbReference type="SMART" id="SM00487">
    <property type="entry name" value="DEXDc"/>
    <property type="match status" value="1"/>
</dbReference>
<evidence type="ECO:0000256" key="4">
    <source>
        <dbReference type="ARBA" id="ARBA00022840"/>
    </source>
</evidence>
<feature type="compositionally biased region" description="Basic residues" evidence="5">
    <location>
        <begin position="1"/>
        <end position="11"/>
    </location>
</feature>
<dbReference type="Gene3D" id="3.40.50.300">
    <property type="entry name" value="P-loop containing nucleotide triphosphate hydrolases"/>
    <property type="match status" value="2"/>
</dbReference>
<organism evidence="8 9">
    <name type="scientific">Chrysophaeum taylorii</name>
    <dbReference type="NCBI Taxonomy" id="2483200"/>
    <lineage>
        <taxon>Eukaryota</taxon>
        <taxon>Sar</taxon>
        <taxon>Stramenopiles</taxon>
        <taxon>Ochrophyta</taxon>
        <taxon>Pelagophyceae</taxon>
        <taxon>Pelagomonadales</taxon>
        <taxon>Pelagomonadaceae</taxon>
        <taxon>Chrysophaeum</taxon>
    </lineage>
</organism>
<dbReference type="PANTHER" id="PTHR18934">
    <property type="entry name" value="ATP-DEPENDENT RNA HELICASE"/>
    <property type="match status" value="1"/>
</dbReference>
<dbReference type="PROSITE" id="PS51192">
    <property type="entry name" value="HELICASE_ATP_BIND_1"/>
    <property type="match status" value="1"/>
</dbReference>
<dbReference type="GO" id="GO:0005730">
    <property type="term" value="C:nucleolus"/>
    <property type="evidence" value="ECO:0007669"/>
    <property type="project" value="TreeGrafter"/>
</dbReference>
<feature type="domain" description="Helicase C-terminal" evidence="7">
    <location>
        <begin position="573"/>
        <end position="752"/>
    </location>
</feature>
<feature type="compositionally biased region" description="Low complexity" evidence="5">
    <location>
        <begin position="153"/>
        <end position="172"/>
    </location>
</feature>
<feature type="region of interest" description="Disordered" evidence="5">
    <location>
        <begin position="110"/>
        <end position="207"/>
    </location>
</feature>
<sequence>MGKRQRDRKKASREENEKRRRLEAGATPCSEETFSVPPKEAKKKKMGSQKKKRVAKAREKAAKFAEREGLFEELRKTAASAEELEVLRASVAAETHSSTAARRARAALLRERSGIGLDDRERDALYKRSLGTKRVSQEEPPAAAKRMLEATPKRASSRSSSGVPSGAKQRSSTPPPPPPSPPRKGVLENAASPRAVVLPPGKPSTLELGKRAKEGARVLARMWDGTVVRGVVSLSFADGFCDVRTSTSSLESVAPGDLWLDDQPAEKDRPPRSAAELVMKELEQLKTTIAAAATRNGGGGGGGGDREEEAAQPAQDCGWKNDGKKKYVPKPLALPSTRSPTTHAAPVEAPKTKARRVARSAEIQAARMELPACGMEQEIVEAIGSQEDVVVISGETGSGKSTQVPQFLYEAGYGRVVATQPRRVAAVTTARRVALELGAVIPRPGGGASIVGYRTRFEEGGVGEVTKIVLETDGVLLQEMRRDLLLRDYEAVIVDEAHERSLNTDVLLGLLSRAVPLRRETNGIAPLKLVIMSASGLEDVVSHEGLWRGARPRTLEIPGRQHPVAIHFARETRLDDYVAAASEQTRRLHETEPPGGILVFLTGKREVETLASRLRATYSTTAVVVVALHASLSLAQQEVAFAAVPEGIRKIVVATNVAETSVTIPGISCVVDAGRVKRRVASGGGGALVLEVGWISKASAQQRAGRAGRDGPGRVYRLYTPAVLADVCPDVDPPDVAVLPLEDLVLNAKALGVVDLGTFPFITPPPRAALRDAELSLARVGALKLPTAKLSRLGRALATLPVGLRSSAALHAAAPKDRALCAALAAAVSEKSPFGNKIAPPPPRFRHPLGDAHSRLSALLAYAREAGGGGGGGGVGATAWCESNGLDAAALERADKARRAVARTAARRFGGGLLAVDAPTPAQDLRLAKALAAAYLDRLARRADPAAVEDYLERRRRQRRKPSEEKKPTRYDRECAYELLSPPTGERFAYLSAGSALYSRSRRDLPEWIAYTDLSAGDYDDRLVVRAATALDGAWILRLAGPFVSLGVPVDAPGPACDDDDRIIASFLPSLETPDGREWDLPLARAPLDDHAPALRQVAVARLLLERCCEPADSIASLLPFRASHRPNKVARLLDILKHNKPGGGGLRHLRATIQADSIFAGNLRKALARCCVSSLSSSSEALDRAWSAFVRGDPP</sequence>
<dbReference type="InterPro" id="IPR042035">
    <property type="entry name" value="DEAH_win-hel_dom"/>
</dbReference>
<dbReference type="SMART" id="SM00847">
    <property type="entry name" value="HA2"/>
    <property type="match status" value="1"/>
</dbReference>
<dbReference type="PANTHER" id="PTHR18934:SF99">
    <property type="entry name" value="ATP-DEPENDENT RNA HELICASE DHX37-RELATED"/>
    <property type="match status" value="1"/>
</dbReference>
<dbReference type="AlphaFoldDB" id="A0AAD7XNH0"/>
<dbReference type="InterPro" id="IPR001650">
    <property type="entry name" value="Helicase_C-like"/>
</dbReference>
<evidence type="ECO:0000256" key="2">
    <source>
        <dbReference type="ARBA" id="ARBA00022801"/>
    </source>
</evidence>
<keyword evidence="2" id="KW-0378">Hydrolase</keyword>
<dbReference type="GO" id="GO:0005524">
    <property type="term" value="F:ATP binding"/>
    <property type="evidence" value="ECO:0007669"/>
    <property type="project" value="UniProtKB-KW"/>
</dbReference>
<feature type="compositionally biased region" description="Pro residues" evidence="5">
    <location>
        <begin position="173"/>
        <end position="182"/>
    </location>
</feature>
<evidence type="ECO:0000256" key="3">
    <source>
        <dbReference type="ARBA" id="ARBA00022806"/>
    </source>
</evidence>
<dbReference type="Gene3D" id="1.10.10.2130">
    <property type="entry name" value="DEAH helicase family, winged-helix domain"/>
    <property type="match status" value="1"/>
</dbReference>
<dbReference type="GO" id="GO:0016787">
    <property type="term" value="F:hydrolase activity"/>
    <property type="evidence" value="ECO:0007669"/>
    <property type="project" value="UniProtKB-KW"/>
</dbReference>
<evidence type="ECO:0008006" key="10">
    <source>
        <dbReference type="Google" id="ProtNLM"/>
    </source>
</evidence>
<dbReference type="SUPFAM" id="SSF52540">
    <property type="entry name" value="P-loop containing nucleoside triphosphate hydrolases"/>
    <property type="match status" value="1"/>
</dbReference>
<protein>
    <recommendedName>
        <fullName evidence="10">ATP-dependent RNA helicase</fullName>
    </recommendedName>
</protein>
<feature type="compositionally biased region" description="Basic residues" evidence="5">
    <location>
        <begin position="41"/>
        <end position="55"/>
    </location>
</feature>
<evidence type="ECO:0000259" key="6">
    <source>
        <dbReference type="PROSITE" id="PS51192"/>
    </source>
</evidence>
<gene>
    <name evidence="8" type="ORF">CTAYLR_009615</name>
</gene>
<evidence type="ECO:0000256" key="1">
    <source>
        <dbReference type="ARBA" id="ARBA00022741"/>
    </source>
</evidence>
<dbReference type="GO" id="GO:0004386">
    <property type="term" value="F:helicase activity"/>
    <property type="evidence" value="ECO:0007669"/>
    <property type="project" value="UniProtKB-KW"/>
</dbReference>
<dbReference type="PROSITE" id="PS51194">
    <property type="entry name" value="HELICASE_CTER"/>
    <property type="match status" value="1"/>
</dbReference>
<proteinExistence type="predicted"/>